<comment type="caution">
    <text evidence="2">The sequence shown here is derived from an EMBL/GenBank/DDBJ whole genome shotgun (WGS) entry which is preliminary data.</text>
</comment>
<dbReference type="EMBL" id="BMAU01021190">
    <property type="protein sequence ID" value="GFX96305.1"/>
    <property type="molecule type" value="Genomic_DNA"/>
</dbReference>
<proteinExistence type="predicted"/>
<dbReference type="GO" id="GO:0003676">
    <property type="term" value="F:nucleic acid binding"/>
    <property type="evidence" value="ECO:0007669"/>
    <property type="project" value="InterPro"/>
</dbReference>
<dbReference type="PANTHER" id="PTHR19446">
    <property type="entry name" value="REVERSE TRANSCRIPTASES"/>
    <property type="match status" value="1"/>
</dbReference>
<evidence type="ECO:0000256" key="1">
    <source>
        <dbReference type="SAM" id="MobiDB-lite"/>
    </source>
</evidence>
<dbReference type="Gene3D" id="3.30.420.10">
    <property type="entry name" value="Ribonuclease H-like superfamily/Ribonuclease H"/>
    <property type="match status" value="1"/>
</dbReference>
<dbReference type="InterPro" id="IPR036397">
    <property type="entry name" value="RNaseH_sf"/>
</dbReference>
<evidence type="ECO:0000313" key="3">
    <source>
        <dbReference type="Proteomes" id="UP000887159"/>
    </source>
</evidence>
<dbReference type="CDD" id="cd09276">
    <property type="entry name" value="Rnase_HI_RT_non_LTR"/>
    <property type="match status" value="1"/>
</dbReference>
<accession>A0A8X6RKN6</accession>
<evidence type="ECO:0000313" key="2">
    <source>
        <dbReference type="EMBL" id="GFX96305.1"/>
    </source>
</evidence>
<dbReference type="SUPFAM" id="SSF53098">
    <property type="entry name" value="Ribonuclease H-like"/>
    <property type="match status" value="1"/>
</dbReference>
<protein>
    <submittedName>
        <fullName evidence="2">RNase H domain-containing protein</fullName>
    </submittedName>
</protein>
<organism evidence="2 3">
    <name type="scientific">Trichonephila clavipes</name>
    <name type="common">Golden silk orbweaver</name>
    <name type="synonym">Nephila clavipes</name>
    <dbReference type="NCBI Taxonomy" id="2585209"/>
    <lineage>
        <taxon>Eukaryota</taxon>
        <taxon>Metazoa</taxon>
        <taxon>Ecdysozoa</taxon>
        <taxon>Arthropoda</taxon>
        <taxon>Chelicerata</taxon>
        <taxon>Arachnida</taxon>
        <taxon>Araneae</taxon>
        <taxon>Araneomorphae</taxon>
        <taxon>Entelegynae</taxon>
        <taxon>Araneoidea</taxon>
        <taxon>Nephilidae</taxon>
        <taxon>Trichonephila</taxon>
    </lineage>
</organism>
<feature type="region of interest" description="Disordered" evidence="1">
    <location>
        <begin position="374"/>
        <end position="395"/>
    </location>
</feature>
<keyword evidence="3" id="KW-1185">Reference proteome</keyword>
<gene>
    <name evidence="2" type="primary">NCL1_41912</name>
    <name evidence="2" type="ORF">TNCV_2291931</name>
</gene>
<dbReference type="Proteomes" id="UP000887159">
    <property type="component" value="Unassembled WGS sequence"/>
</dbReference>
<reference evidence="2" key="1">
    <citation type="submission" date="2020-08" db="EMBL/GenBank/DDBJ databases">
        <title>Multicomponent nature underlies the extraordinary mechanical properties of spider dragline silk.</title>
        <authorList>
            <person name="Kono N."/>
            <person name="Nakamura H."/>
            <person name="Mori M."/>
            <person name="Yoshida Y."/>
            <person name="Ohtoshi R."/>
            <person name="Malay A.D."/>
            <person name="Moran D.A.P."/>
            <person name="Tomita M."/>
            <person name="Numata K."/>
            <person name="Arakawa K."/>
        </authorList>
    </citation>
    <scope>NUCLEOTIDE SEQUENCE</scope>
</reference>
<feature type="compositionally biased region" description="Polar residues" evidence="1">
    <location>
        <begin position="374"/>
        <end position="388"/>
    </location>
</feature>
<feature type="region of interest" description="Disordered" evidence="1">
    <location>
        <begin position="417"/>
        <end position="467"/>
    </location>
</feature>
<dbReference type="InterPro" id="IPR012337">
    <property type="entry name" value="RNaseH-like_sf"/>
</dbReference>
<name>A0A8X6RKN6_TRICX</name>
<dbReference type="AlphaFoldDB" id="A0A8X6RKN6"/>
<sequence>MPEVRSLQTSCRGQLTCSRCASVGHASTDCILEPKCFNCSQPHTADSKLCPKWKSEKQIQEIKINKNITYVEARKLVVPQTSHTYAQAAKSSNKTSSTQTDENITKIKCPPLELLQPLSSTIRKNLSISTPDVSTSSSSTKLNSCRPPLQYPLVTLSLNHIFLHVLMLLPRIWSPLLNHLPQSYQLPHHSPLFHHPLILIPYRMPRNSQKSTIEEKKKELLKKMKEAIIDIKMNPHRPKKPASDESTTDEEEMIVYDVEDEIESNPDYVKENANNDMTQKSPFAIQKAIQGIGGDPKSVKKLRSGDLLIETLSALQTKTFLDCPLTVSPHKSLNSSRGVISEPDLMCTPETEILEEFSGQELVPSTSLVTVASPSISQPPNSVIDTAPTTSNSLSISAASSSSTACSVLETTTTISNTIPATSQDANQTSKPRRKKRPPKNQSNTVKPKIEIKTAPHRPRKSGPTEYTTDEEDMIIYDVEDEPEPNPKYVLNMNMASPIRETKIGSCAIKQYTHSLTHSLTAHTTSPGPDGISYELLRHLNEDSLVSLLYLFNRIWREQVYPTQWQEGIVIPILKPGKDPKNPLGYRPIALTRCLCVVKHLLGADRTSLLRVYQAIVLSRIDYGCVVYGSACNSTLKKLDPVHHMALRICSGAFRTSPVQSLYVNCHQLPLDLRRRKLSLAFYFKILSVPSHPLQNVYMSTSMKRLYDARPSNIRPFMDRMKLHISELDLPNVHIQQRNLFLFQPWNTPRFHYINPFATYNYVGCGVVIEDITSCSIFTAEAVAIYRALQLIDSNMPRKYCIYTDSMSVLEALENYNDRCHPVVCKILDITSRLYSKGLDIVFCWLPSHVGIIGKEQADSAAKSATTHLPLAVPLSDMKRVIMHHIFKIWQESWSQQLDNKLHSVKPVIGAWPVMPMRRTDVKLTRLRIGHTRFTHRHLLFGERAPECPSCHVSYHCRSCRHLPCTSINRLTMPRKYCIYTDSMSVLEALENYHDRCHPVVCTILDITSRLYSKGFDIVFLLATKSRRNHMQRASGQRGKVGNDPFAASSSAIGYEARHHASYF</sequence>